<name>A0ABT6EY69_9SYNE</name>
<evidence type="ECO:0000313" key="1">
    <source>
        <dbReference type="EMBL" id="MDG2990749.1"/>
    </source>
</evidence>
<dbReference type="Proteomes" id="UP001154265">
    <property type="component" value="Unassembled WGS sequence"/>
</dbReference>
<keyword evidence="2" id="KW-1185">Reference proteome</keyword>
<reference evidence="1" key="1">
    <citation type="journal article" date="2022" name="Genome Biol. Evol.">
        <title>A New Gene Family Diagnostic for Intracellular Biomineralization of Amorphous Ca Carbonates by Cyanobacteria.</title>
        <authorList>
            <person name="Benzerara K."/>
            <person name="Duprat E."/>
            <person name="Bitard-Feildel T."/>
            <person name="Caumes G."/>
            <person name="Cassier-Chauvat C."/>
            <person name="Chauvat F."/>
            <person name="Dezi M."/>
            <person name="Diop S.I."/>
            <person name="Gaschignard G."/>
            <person name="Gorgen S."/>
            <person name="Gugger M."/>
            <person name="Lopez-Garcia P."/>
            <person name="Millet M."/>
            <person name="Skouri-Panet F."/>
            <person name="Moreira D."/>
            <person name="Callebaut I."/>
        </authorList>
    </citation>
    <scope>NUCLEOTIDE SEQUENCE</scope>
    <source>
        <strain evidence="1">G9</strain>
    </source>
</reference>
<organism evidence="1 2">
    <name type="scientific">Candidatus Synechococcus calcipolaris G9</name>
    <dbReference type="NCBI Taxonomy" id="1497997"/>
    <lineage>
        <taxon>Bacteria</taxon>
        <taxon>Bacillati</taxon>
        <taxon>Cyanobacteriota</taxon>
        <taxon>Cyanophyceae</taxon>
        <taxon>Synechococcales</taxon>
        <taxon>Synechococcaceae</taxon>
        <taxon>Synechococcus</taxon>
    </lineage>
</organism>
<comment type="caution">
    <text evidence="1">The sequence shown here is derived from an EMBL/GenBank/DDBJ whole genome shotgun (WGS) entry which is preliminary data.</text>
</comment>
<dbReference type="EMBL" id="JAKKUT010000002">
    <property type="protein sequence ID" value="MDG2990749.1"/>
    <property type="molecule type" value="Genomic_DNA"/>
</dbReference>
<gene>
    <name evidence="1" type="ORF">L3556_07375</name>
</gene>
<dbReference type="RefSeq" id="WP_277866650.1">
    <property type="nucleotide sequence ID" value="NZ_JAKKUT010000002.1"/>
</dbReference>
<protein>
    <recommendedName>
        <fullName evidence="3">CopG family transcriptional regulator</fullName>
    </recommendedName>
</protein>
<sequence length="50" mass="5729">MTSIRVTLEDQRLQTVLNRQADCLGNPREMFAEIGAYMDMKTRARISSLP</sequence>
<proteinExistence type="predicted"/>
<reference evidence="1" key="2">
    <citation type="submission" date="2022-01" db="EMBL/GenBank/DDBJ databases">
        <authorList>
            <person name="Zivanovic Y."/>
            <person name="Moreira D."/>
            <person name="Lopez-Garcia P."/>
        </authorList>
    </citation>
    <scope>NUCLEOTIDE SEQUENCE</scope>
    <source>
        <strain evidence="1">G9</strain>
    </source>
</reference>
<evidence type="ECO:0000313" key="2">
    <source>
        <dbReference type="Proteomes" id="UP001154265"/>
    </source>
</evidence>
<evidence type="ECO:0008006" key="3">
    <source>
        <dbReference type="Google" id="ProtNLM"/>
    </source>
</evidence>
<accession>A0ABT6EY69</accession>